<dbReference type="EMBL" id="CAXAMM010000115">
    <property type="protein sequence ID" value="CAK8986054.1"/>
    <property type="molecule type" value="Genomic_DNA"/>
</dbReference>
<evidence type="ECO:0000313" key="1">
    <source>
        <dbReference type="EMBL" id="CAK8986054.1"/>
    </source>
</evidence>
<gene>
    <name evidence="1" type="ORF">SCF082_LOCUS389</name>
</gene>
<sequence>MFSWRSDFGLAGYFEKEICEQLTELIASEGFRSDPDQVAVEKLSCCSPSTDFLVAEYKECRALHSGSSLLRPFSVAYVKGWKRAVALLITLQGIRELSLEDSIDHFLRAERFLARLEYQFDNAPITLRKALQFKEASRVHLATGLYLALLDKFSQVAPPSEFRHLKASLDTQFNAGYLDGELFHMADEQVPPIDLRSISAFRQHVLSIEQAVRQERESKAQALAKQAAVASYAHIESQIKSDMELLKSKIGDSNTQAIETAKDLKYIRDRQQSLGLFTTLLGSCCRSVLGLAKQIALRYVICGVDFTVYPANSELVQSSLNVLASFLAMSSSNIGHLQTPMFHKQTSGMSTVKHARTVEDLLFKHNLNIGKRVAVLFDKPADARGDQRASHQVCIAVSHKQYSTSSVFNSCNMVSNARIGPIPLVRVIDFIDYDESCKPGPADRVEQQLVF</sequence>
<protein>
    <submittedName>
        <fullName evidence="1">FO synthase subunit 1</fullName>
    </submittedName>
</protein>
<reference evidence="1 2" key="1">
    <citation type="submission" date="2024-02" db="EMBL/GenBank/DDBJ databases">
        <authorList>
            <person name="Chen Y."/>
            <person name="Shah S."/>
            <person name="Dougan E. K."/>
            <person name="Thang M."/>
            <person name="Chan C."/>
        </authorList>
    </citation>
    <scope>NUCLEOTIDE SEQUENCE [LARGE SCALE GENOMIC DNA]</scope>
</reference>
<accession>A0ABP0H744</accession>
<organism evidence="1 2">
    <name type="scientific">Durusdinium trenchii</name>
    <dbReference type="NCBI Taxonomy" id="1381693"/>
    <lineage>
        <taxon>Eukaryota</taxon>
        <taxon>Sar</taxon>
        <taxon>Alveolata</taxon>
        <taxon>Dinophyceae</taxon>
        <taxon>Suessiales</taxon>
        <taxon>Symbiodiniaceae</taxon>
        <taxon>Durusdinium</taxon>
    </lineage>
</organism>
<name>A0ABP0H744_9DINO</name>
<comment type="caution">
    <text evidence="1">The sequence shown here is derived from an EMBL/GenBank/DDBJ whole genome shotgun (WGS) entry which is preliminary data.</text>
</comment>
<evidence type="ECO:0000313" key="2">
    <source>
        <dbReference type="Proteomes" id="UP001642464"/>
    </source>
</evidence>
<dbReference type="Proteomes" id="UP001642464">
    <property type="component" value="Unassembled WGS sequence"/>
</dbReference>
<keyword evidence="2" id="KW-1185">Reference proteome</keyword>
<proteinExistence type="predicted"/>